<gene>
    <name evidence="3" type="ORF">RF55_11159</name>
</gene>
<accession>A0A0J7KG58</accession>
<feature type="region of interest" description="Disordered" evidence="2">
    <location>
        <begin position="194"/>
        <end position="230"/>
    </location>
</feature>
<dbReference type="EMBL" id="LBMM01008005">
    <property type="protein sequence ID" value="KMQ89234.1"/>
    <property type="molecule type" value="Genomic_DNA"/>
</dbReference>
<dbReference type="Proteomes" id="UP000036403">
    <property type="component" value="Unassembled WGS sequence"/>
</dbReference>
<reference evidence="3 4" key="1">
    <citation type="submission" date="2015-04" db="EMBL/GenBank/DDBJ databases">
        <title>Lasius niger genome sequencing.</title>
        <authorList>
            <person name="Konorov E.A."/>
            <person name="Nikitin M.A."/>
            <person name="Kirill M.V."/>
            <person name="Chang P."/>
        </authorList>
    </citation>
    <scope>NUCLEOTIDE SEQUENCE [LARGE SCALE GENOMIC DNA]</scope>
    <source>
        <tissue evidence="3">Whole</tissue>
    </source>
</reference>
<organism evidence="3 4">
    <name type="scientific">Lasius niger</name>
    <name type="common">Black garden ant</name>
    <dbReference type="NCBI Taxonomy" id="67767"/>
    <lineage>
        <taxon>Eukaryota</taxon>
        <taxon>Metazoa</taxon>
        <taxon>Ecdysozoa</taxon>
        <taxon>Arthropoda</taxon>
        <taxon>Hexapoda</taxon>
        <taxon>Insecta</taxon>
        <taxon>Pterygota</taxon>
        <taxon>Neoptera</taxon>
        <taxon>Endopterygota</taxon>
        <taxon>Hymenoptera</taxon>
        <taxon>Apocrita</taxon>
        <taxon>Aculeata</taxon>
        <taxon>Formicoidea</taxon>
        <taxon>Formicidae</taxon>
        <taxon>Formicinae</taxon>
        <taxon>Lasius</taxon>
        <taxon>Lasius</taxon>
    </lineage>
</organism>
<evidence type="ECO:0000256" key="1">
    <source>
        <dbReference type="SAM" id="Coils"/>
    </source>
</evidence>
<protein>
    <submittedName>
        <fullName evidence="3">Uncharacterized protein</fullName>
    </submittedName>
</protein>
<dbReference type="PaxDb" id="67767-A0A0J7KG58"/>
<evidence type="ECO:0000313" key="4">
    <source>
        <dbReference type="Proteomes" id="UP000036403"/>
    </source>
</evidence>
<evidence type="ECO:0000313" key="3">
    <source>
        <dbReference type="EMBL" id="KMQ89234.1"/>
    </source>
</evidence>
<proteinExistence type="predicted"/>
<name>A0A0J7KG58_LASNI</name>
<comment type="caution">
    <text evidence="3">The sequence shown here is derived from an EMBL/GenBank/DDBJ whole genome shotgun (WGS) entry which is preliminary data.</text>
</comment>
<dbReference type="AlphaFoldDB" id="A0A0J7KG58"/>
<keyword evidence="1" id="KW-0175">Coiled coil</keyword>
<dbReference type="OrthoDB" id="7699516at2759"/>
<feature type="compositionally biased region" description="Basic and acidic residues" evidence="2">
    <location>
        <begin position="204"/>
        <end position="230"/>
    </location>
</feature>
<feature type="coiled-coil region" evidence="1">
    <location>
        <begin position="21"/>
        <end position="48"/>
    </location>
</feature>
<keyword evidence="4" id="KW-1185">Reference proteome</keyword>
<sequence length="230" mass="26515">MEQRRKGPLPVTEERVGRREIDLNQREIELAQRELELARREIAFLRSTSVPVAESRRKRRVEGAAMKVNINTVAELLEDFSEGGEAYDNWEKAEHVEMPLVELLANLRSMFAHRSNKVAKRKLFENRIWKRGEAFGDYLHDKIIMANQVPVDDSEIVDYVIEGIPDPSLKDQARIQRFESTAELLRAFEKVTLRSRGQPDGTGVEDRGPRQKKEERGAPANDRKCYNCGQ</sequence>
<evidence type="ECO:0000256" key="2">
    <source>
        <dbReference type="SAM" id="MobiDB-lite"/>
    </source>
</evidence>